<organism evidence="1">
    <name type="scientific">marine metagenome</name>
    <dbReference type="NCBI Taxonomy" id="408172"/>
    <lineage>
        <taxon>unclassified sequences</taxon>
        <taxon>metagenomes</taxon>
        <taxon>ecological metagenomes</taxon>
    </lineage>
</organism>
<evidence type="ECO:0008006" key="2">
    <source>
        <dbReference type="Google" id="ProtNLM"/>
    </source>
</evidence>
<proteinExistence type="predicted"/>
<dbReference type="AlphaFoldDB" id="A0A382YJV8"/>
<feature type="non-terminal residue" evidence="1">
    <location>
        <position position="168"/>
    </location>
</feature>
<sequence length="168" mass="19397">MQNYSLALKFLPFLLINCLILTSCSAKLTNIKHSEPKIINLEENFIIEGKFKLQINSLIEKGYFILNKKNSLIHLSFRNNFLSPERTLLFNVQDKLNLGDFSEEVDEKKITTSGIISLEWLLRGLSGDRDFSGSDGWNTKYPEGFQLINGYKVPYKIDLYKKNVKLQI</sequence>
<protein>
    <recommendedName>
        <fullName evidence="2">Outer-membrane lipoprotein LolB</fullName>
    </recommendedName>
</protein>
<reference evidence="1" key="1">
    <citation type="submission" date="2018-05" db="EMBL/GenBank/DDBJ databases">
        <authorList>
            <person name="Lanie J.A."/>
            <person name="Ng W.-L."/>
            <person name="Kazmierczak K.M."/>
            <person name="Andrzejewski T.M."/>
            <person name="Davidsen T.M."/>
            <person name="Wayne K.J."/>
            <person name="Tettelin H."/>
            <person name="Glass J.I."/>
            <person name="Rusch D."/>
            <person name="Podicherti R."/>
            <person name="Tsui H.-C.T."/>
            <person name="Winkler M.E."/>
        </authorList>
    </citation>
    <scope>NUCLEOTIDE SEQUENCE</scope>
</reference>
<evidence type="ECO:0000313" key="1">
    <source>
        <dbReference type="EMBL" id="SVD83259.1"/>
    </source>
</evidence>
<gene>
    <name evidence="1" type="ORF">METZ01_LOCUS436113</name>
</gene>
<dbReference type="EMBL" id="UINC01176228">
    <property type="protein sequence ID" value="SVD83259.1"/>
    <property type="molecule type" value="Genomic_DNA"/>
</dbReference>
<name>A0A382YJV8_9ZZZZ</name>
<accession>A0A382YJV8</accession>